<keyword evidence="1" id="KW-1133">Transmembrane helix</keyword>
<name>A0A915D8C0_9BILA</name>
<proteinExistence type="predicted"/>
<dbReference type="WBParaSite" id="jg17086">
    <property type="protein sequence ID" value="jg17086"/>
    <property type="gene ID" value="jg17086"/>
</dbReference>
<evidence type="ECO:0000313" key="2">
    <source>
        <dbReference type="Proteomes" id="UP000887574"/>
    </source>
</evidence>
<dbReference type="Proteomes" id="UP000887574">
    <property type="component" value="Unplaced"/>
</dbReference>
<dbReference type="AlphaFoldDB" id="A0A915D8C0"/>
<keyword evidence="2" id="KW-1185">Reference proteome</keyword>
<keyword evidence="1" id="KW-0812">Transmembrane</keyword>
<keyword evidence="1" id="KW-0472">Membrane</keyword>
<evidence type="ECO:0000313" key="3">
    <source>
        <dbReference type="WBParaSite" id="jg17086"/>
    </source>
</evidence>
<feature type="transmembrane region" description="Helical" evidence="1">
    <location>
        <begin position="6"/>
        <end position="25"/>
    </location>
</feature>
<accession>A0A915D8C0</accession>
<sequence>MNTIYMAGICLFLSTLIAIPILLVMRHIYTRRLQKNLQNHLSTRQLCAVSITTPTVPFNKEGERSQSATAELKVQEYLDSLQTLETPVYPSYYSFPPPYCTVSKK</sequence>
<organism evidence="2 3">
    <name type="scientific">Ditylenchus dipsaci</name>
    <dbReference type="NCBI Taxonomy" id="166011"/>
    <lineage>
        <taxon>Eukaryota</taxon>
        <taxon>Metazoa</taxon>
        <taxon>Ecdysozoa</taxon>
        <taxon>Nematoda</taxon>
        <taxon>Chromadorea</taxon>
        <taxon>Rhabditida</taxon>
        <taxon>Tylenchina</taxon>
        <taxon>Tylenchomorpha</taxon>
        <taxon>Sphaerularioidea</taxon>
        <taxon>Anguinidae</taxon>
        <taxon>Anguininae</taxon>
        <taxon>Ditylenchus</taxon>
    </lineage>
</organism>
<protein>
    <submittedName>
        <fullName evidence="3">Uncharacterized protein</fullName>
    </submittedName>
</protein>
<reference evidence="3" key="1">
    <citation type="submission" date="2022-11" db="UniProtKB">
        <authorList>
            <consortium name="WormBaseParasite"/>
        </authorList>
    </citation>
    <scope>IDENTIFICATION</scope>
</reference>
<evidence type="ECO:0000256" key="1">
    <source>
        <dbReference type="SAM" id="Phobius"/>
    </source>
</evidence>